<keyword evidence="1" id="KW-0472">Membrane</keyword>
<accession>A0AB39RPR4</accession>
<dbReference type="RefSeq" id="WP_369250674.1">
    <property type="nucleotide sequence ID" value="NZ_CP163443.1"/>
</dbReference>
<feature type="transmembrane region" description="Helical" evidence="1">
    <location>
        <begin position="46"/>
        <end position="73"/>
    </location>
</feature>
<protein>
    <recommendedName>
        <fullName evidence="3">DUF4328 domain-containing protein</fullName>
    </recommendedName>
</protein>
<feature type="transmembrane region" description="Helical" evidence="1">
    <location>
        <begin position="138"/>
        <end position="159"/>
    </location>
</feature>
<evidence type="ECO:0008006" key="3">
    <source>
        <dbReference type="Google" id="ProtNLM"/>
    </source>
</evidence>
<sequence>MGRGSGGVVCAALGANAALAVAHLVAQVRLYNVLGHMRHGEPVLRAEMWVGNLSGIQMAACAGAGLLFLGWFVEARNHIALELRGSGRPQETARHQSRLWAIAWAVCFVAWTVVGLWAQNLHRRAEQAEAATHALRAGMFTDVLGVLAALAAIAFVWRLRRSQFPRGRAGSPAGPVVPV</sequence>
<keyword evidence="1" id="KW-1133">Transmembrane helix</keyword>
<feature type="transmembrane region" description="Helical" evidence="1">
    <location>
        <begin position="99"/>
        <end position="118"/>
    </location>
</feature>
<dbReference type="EMBL" id="CP163443">
    <property type="protein sequence ID" value="XDQ57613.1"/>
    <property type="molecule type" value="Genomic_DNA"/>
</dbReference>
<name>A0AB39RPR4_9ACTN</name>
<gene>
    <name evidence="2" type="ORF">AB5J53_41055</name>
</gene>
<organism evidence="2">
    <name type="scientific">Streptomyces sp. R41</name>
    <dbReference type="NCBI Taxonomy" id="3238632"/>
    <lineage>
        <taxon>Bacteria</taxon>
        <taxon>Bacillati</taxon>
        <taxon>Actinomycetota</taxon>
        <taxon>Actinomycetes</taxon>
        <taxon>Kitasatosporales</taxon>
        <taxon>Streptomycetaceae</taxon>
        <taxon>Streptomyces</taxon>
    </lineage>
</organism>
<evidence type="ECO:0000313" key="2">
    <source>
        <dbReference type="EMBL" id="XDQ57613.1"/>
    </source>
</evidence>
<reference evidence="2" key="1">
    <citation type="submission" date="2024-07" db="EMBL/GenBank/DDBJ databases">
        <authorList>
            <person name="Yu S.T."/>
        </authorList>
    </citation>
    <scope>NUCLEOTIDE SEQUENCE</scope>
    <source>
        <strain evidence="2">R41</strain>
    </source>
</reference>
<proteinExistence type="predicted"/>
<keyword evidence="1" id="KW-0812">Transmembrane</keyword>
<evidence type="ECO:0000256" key="1">
    <source>
        <dbReference type="SAM" id="Phobius"/>
    </source>
</evidence>
<dbReference type="AlphaFoldDB" id="A0AB39RPR4"/>